<accession>A0A512DWY4</accession>
<dbReference type="RefSeq" id="WP_244619627.1">
    <property type="nucleotide sequence ID" value="NZ_BJYZ01000023.1"/>
</dbReference>
<comment type="caution">
    <text evidence="3">The sequence shown here is derived from an EMBL/GenBank/DDBJ whole genome shotgun (WGS) entry which is preliminary data.</text>
</comment>
<dbReference type="Proteomes" id="UP000321523">
    <property type="component" value="Unassembled WGS sequence"/>
</dbReference>
<dbReference type="PANTHER" id="PTHR43798">
    <property type="entry name" value="MONOACYLGLYCEROL LIPASE"/>
    <property type="match status" value="1"/>
</dbReference>
<dbReference type="GO" id="GO:0046464">
    <property type="term" value="P:acylglycerol catabolic process"/>
    <property type="evidence" value="ECO:0007669"/>
    <property type="project" value="TreeGrafter"/>
</dbReference>
<sequence>MMKRIARATTLVLGIALAGASLMPVRSALADPMLADFDYPHEVRRFEFTSQGQPLSMAYMDVPATADPNGRTVVLLHGKNFCGATWEGVIRPLTEAGYRVVVPDQVGFCKSSKPRAYQFGLHQLAANTRALLDQAGVSDPIVMGHSMGGMLAMRYALMYQDEMSGLVLVNPIGLEDWKAEGVPVVTVDELYKSELKTGADSIKKYQLSTYYNGEWRPGYDRWVEMLAGMYRGEGGDLVAWNQALTSDMVFMQPVVHEVQNIRVPTLLMIGERDTTAIGKNRAPAELAKRLGNYAELGRRTAGRIGGSVLVTFPDLGHSPQVQAPDRFNAALLENLGQVSAQR</sequence>
<dbReference type="Pfam" id="PF00561">
    <property type="entry name" value="Abhydrolase_1"/>
    <property type="match status" value="1"/>
</dbReference>
<dbReference type="Gene3D" id="3.40.50.1820">
    <property type="entry name" value="alpha/beta hydrolase"/>
    <property type="match status" value="1"/>
</dbReference>
<dbReference type="InterPro" id="IPR000073">
    <property type="entry name" value="AB_hydrolase_1"/>
</dbReference>
<evidence type="ECO:0000256" key="1">
    <source>
        <dbReference type="SAM" id="SignalP"/>
    </source>
</evidence>
<dbReference type="GO" id="GO:0047372">
    <property type="term" value="F:monoacylglycerol lipase activity"/>
    <property type="evidence" value="ECO:0007669"/>
    <property type="project" value="TreeGrafter"/>
</dbReference>
<proteinExistence type="predicted"/>
<gene>
    <name evidence="3" type="ORF">SAE02_48580</name>
</gene>
<keyword evidence="4" id="KW-1185">Reference proteome</keyword>
<feature type="domain" description="AB hydrolase-1" evidence="2">
    <location>
        <begin position="72"/>
        <end position="180"/>
    </location>
</feature>
<dbReference type="SUPFAM" id="SSF53474">
    <property type="entry name" value="alpha/beta-Hydrolases"/>
    <property type="match status" value="1"/>
</dbReference>
<feature type="signal peptide" evidence="1">
    <location>
        <begin position="1"/>
        <end position="30"/>
    </location>
</feature>
<dbReference type="InterPro" id="IPR050266">
    <property type="entry name" value="AB_hydrolase_sf"/>
</dbReference>
<evidence type="ECO:0000313" key="4">
    <source>
        <dbReference type="Proteomes" id="UP000321523"/>
    </source>
</evidence>
<keyword evidence="1" id="KW-0732">Signal</keyword>
<evidence type="ECO:0000259" key="2">
    <source>
        <dbReference type="Pfam" id="PF00561"/>
    </source>
</evidence>
<dbReference type="PRINTS" id="PR00111">
    <property type="entry name" value="ABHYDROLASE"/>
</dbReference>
<name>A0A512DWY4_9PROT</name>
<dbReference type="EMBL" id="BJYZ01000023">
    <property type="protein sequence ID" value="GEO40710.1"/>
    <property type="molecule type" value="Genomic_DNA"/>
</dbReference>
<organism evidence="3 4">
    <name type="scientific">Skermanella aerolata</name>
    <dbReference type="NCBI Taxonomy" id="393310"/>
    <lineage>
        <taxon>Bacteria</taxon>
        <taxon>Pseudomonadati</taxon>
        <taxon>Pseudomonadota</taxon>
        <taxon>Alphaproteobacteria</taxon>
        <taxon>Rhodospirillales</taxon>
        <taxon>Azospirillaceae</taxon>
        <taxon>Skermanella</taxon>
    </lineage>
</organism>
<dbReference type="AlphaFoldDB" id="A0A512DWY4"/>
<dbReference type="InterPro" id="IPR029058">
    <property type="entry name" value="AB_hydrolase_fold"/>
</dbReference>
<evidence type="ECO:0000313" key="3">
    <source>
        <dbReference type="EMBL" id="GEO40710.1"/>
    </source>
</evidence>
<dbReference type="GO" id="GO:0016020">
    <property type="term" value="C:membrane"/>
    <property type="evidence" value="ECO:0007669"/>
    <property type="project" value="TreeGrafter"/>
</dbReference>
<keyword evidence="3" id="KW-0378">Hydrolase</keyword>
<dbReference type="PANTHER" id="PTHR43798:SF33">
    <property type="entry name" value="HYDROLASE, PUTATIVE (AFU_ORTHOLOGUE AFUA_2G14860)-RELATED"/>
    <property type="match status" value="1"/>
</dbReference>
<feature type="chain" id="PRO_5021988249" evidence="1">
    <location>
        <begin position="31"/>
        <end position="342"/>
    </location>
</feature>
<reference evidence="3 4" key="1">
    <citation type="submission" date="2019-07" db="EMBL/GenBank/DDBJ databases">
        <title>Whole genome shotgun sequence of Skermanella aerolata NBRC 106429.</title>
        <authorList>
            <person name="Hosoyama A."/>
            <person name="Uohara A."/>
            <person name="Ohji S."/>
            <person name="Ichikawa N."/>
        </authorList>
    </citation>
    <scope>NUCLEOTIDE SEQUENCE [LARGE SCALE GENOMIC DNA]</scope>
    <source>
        <strain evidence="3 4">NBRC 106429</strain>
    </source>
</reference>
<protein>
    <submittedName>
        <fullName evidence="3">Hydrolase</fullName>
    </submittedName>
</protein>